<dbReference type="Proteomes" id="UP001213000">
    <property type="component" value="Unassembled WGS sequence"/>
</dbReference>
<dbReference type="Pfam" id="PF18759">
    <property type="entry name" value="Plavaka"/>
    <property type="match status" value="1"/>
</dbReference>
<proteinExistence type="predicted"/>
<accession>A0AAD5VM54</accession>
<gene>
    <name evidence="1" type="ORF">NP233_g8525</name>
</gene>
<name>A0AAD5VM54_9AGAR</name>
<dbReference type="AlphaFoldDB" id="A0AAD5VM54"/>
<keyword evidence="2" id="KW-1185">Reference proteome</keyword>
<organism evidence="1 2">
    <name type="scientific">Leucocoprinus birnbaumii</name>
    <dbReference type="NCBI Taxonomy" id="56174"/>
    <lineage>
        <taxon>Eukaryota</taxon>
        <taxon>Fungi</taxon>
        <taxon>Dikarya</taxon>
        <taxon>Basidiomycota</taxon>
        <taxon>Agaricomycotina</taxon>
        <taxon>Agaricomycetes</taxon>
        <taxon>Agaricomycetidae</taxon>
        <taxon>Agaricales</taxon>
        <taxon>Agaricineae</taxon>
        <taxon>Agaricaceae</taxon>
        <taxon>Leucocoprinus</taxon>
    </lineage>
</organism>
<evidence type="ECO:0000313" key="1">
    <source>
        <dbReference type="EMBL" id="KAJ3564083.1"/>
    </source>
</evidence>
<dbReference type="EMBL" id="JANIEX010000695">
    <property type="protein sequence ID" value="KAJ3564083.1"/>
    <property type="molecule type" value="Genomic_DNA"/>
</dbReference>
<sequence length="644" mass="71993">MMASTSKKIKTEHHDSILLPISSVAHTHIKAEEDTRTNSKKYTRIKRESDTCTTHLQAITGLKKTMSAPSISQGKTEVRAAVDTKFPPVQMGNCLLLSELYALSSFSSKEKHALKIANHLDLVVSGNATYNSLLNHTKELHGEVKAAWNAHDMLLQVLHNPPSTQENPTVVVATRTLTLASETANRPPKRKHNDGPKVEVEEIAVPSSDPLEYSEQEFPPLLATFIHIAVLPAYTQLLCNTHASFQDAIRHASQSRDSIDTTISASSTLEIEYSSSRPKHLTTLGIGSRMDFITKNSIHTLMIKPSAKNFNELMQSLEALNRLGSAPFENAKDLHDRIDNIPVGDVPWHCFSVSYAREVRTNSPPWMYKEYEVWFWDIRDVLEGQLANPSFDGHIDYAPKHVRNKDGKRVFTDLMSGEWAWEQANILAADPEMHRAMFAPVVLGSDKTTVSVATGQSKYYPLYASLGNLKGHIRQVHGSSVAVVGFLAIPKFPRSHEYTTYLGDFMAWNPLRLWNGWGIITDTMPFTAEFPRADIHKLLAPDLLHQVIKGTFKDHLIDWIAKYIVQSCDSAAEGRNKLAELNRQIASVPPFPGLRHFYEGRNGVQWTGDDLKGLMKIFLPVLTGLVPDEIVQAVAAFLEFCYIA</sequence>
<comment type="caution">
    <text evidence="1">The sequence shown here is derived from an EMBL/GenBank/DDBJ whole genome shotgun (WGS) entry which is preliminary data.</text>
</comment>
<reference evidence="1" key="1">
    <citation type="submission" date="2022-07" db="EMBL/GenBank/DDBJ databases">
        <title>Genome Sequence of Leucocoprinus birnbaumii.</title>
        <authorList>
            <person name="Buettner E."/>
        </authorList>
    </citation>
    <scope>NUCLEOTIDE SEQUENCE</scope>
    <source>
        <strain evidence="1">VT141</strain>
    </source>
</reference>
<protein>
    <submittedName>
        <fullName evidence="1">Uncharacterized protein</fullName>
    </submittedName>
</protein>
<evidence type="ECO:0000313" key="2">
    <source>
        <dbReference type="Proteomes" id="UP001213000"/>
    </source>
</evidence>
<dbReference type="InterPro" id="IPR041078">
    <property type="entry name" value="Plavaka"/>
</dbReference>